<keyword evidence="3 7" id="KW-1133">Transmembrane helix</keyword>
<evidence type="ECO:0000256" key="4">
    <source>
        <dbReference type="ARBA" id="ARBA00023136"/>
    </source>
</evidence>
<dbReference type="Pfam" id="PF06160">
    <property type="entry name" value="EzrA"/>
    <property type="match status" value="1"/>
</dbReference>
<dbReference type="eggNOG" id="COG4477">
    <property type="taxonomic scope" value="Bacteria"/>
</dbReference>
<comment type="caution">
    <text evidence="8">The sequence shown here is derived from an EMBL/GenBank/DDBJ whole genome shotgun (WGS) entry which is preliminary data.</text>
</comment>
<protein>
    <submittedName>
        <fullName evidence="8">Putative septation ring formation regulator EzrA</fullName>
    </submittedName>
</protein>
<dbReference type="Proteomes" id="UP000005950">
    <property type="component" value="Unassembled WGS sequence"/>
</dbReference>
<evidence type="ECO:0000313" key="8">
    <source>
        <dbReference type="EMBL" id="EEF67958.1"/>
    </source>
</evidence>
<feature type="transmembrane region" description="Helical" evidence="7">
    <location>
        <begin position="27"/>
        <end position="44"/>
    </location>
</feature>
<organism evidence="8 9">
    <name type="scientific">Holdemania filiformis DSM 12042</name>
    <dbReference type="NCBI Taxonomy" id="545696"/>
    <lineage>
        <taxon>Bacteria</taxon>
        <taxon>Bacillati</taxon>
        <taxon>Bacillota</taxon>
        <taxon>Erysipelotrichia</taxon>
        <taxon>Erysipelotrichales</taxon>
        <taxon>Erysipelotrichaceae</taxon>
        <taxon>Holdemania</taxon>
    </lineage>
</organism>
<gene>
    <name evidence="8" type="ORF">HOLDEFILI_01884</name>
</gene>
<dbReference type="EMBL" id="ACCF01000106">
    <property type="protein sequence ID" value="EEF67958.1"/>
    <property type="molecule type" value="Genomic_DNA"/>
</dbReference>
<feature type="coiled-coil region" evidence="6">
    <location>
        <begin position="306"/>
        <end position="429"/>
    </location>
</feature>
<reference evidence="8 9" key="2">
    <citation type="submission" date="2009-02" db="EMBL/GenBank/DDBJ databases">
        <title>Draft genome sequence of Holdemania filiformis DSM 12042.</title>
        <authorList>
            <person name="Sudarsanam P."/>
            <person name="Ley R."/>
            <person name="Guruge J."/>
            <person name="Turnbaugh P.J."/>
            <person name="Mahowald M."/>
            <person name="Liep D."/>
            <person name="Gordon J."/>
        </authorList>
    </citation>
    <scope>NUCLEOTIDE SEQUENCE [LARGE SCALE GENOMIC DNA]</scope>
    <source>
        <strain evidence="8 9">DSM 12042</strain>
    </source>
</reference>
<evidence type="ECO:0000256" key="3">
    <source>
        <dbReference type="ARBA" id="ARBA00022989"/>
    </source>
</evidence>
<keyword evidence="5" id="KW-0131">Cell cycle</keyword>
<keyword evidence="6" id="KW-0175">Coiled coil</keyword>
<dbReference type="InterPro" id="IPR010379">
    <property type="entry name" value="EzrA"/>
</dbReference>
<dbReference type="AlphaFoldDB" id="B9Y7T9"/>
<dbReference type="HOGENOM" id="CLU_034079_0_0_9"/>
<dbReference type="STRING" id="545696.HOLDEFILI_01884"/>
<dbReference type="GO" id="GO:0000917">
    <property type="term" value="P:division septum assembly"/>
    <property type="evidence" value="ECO:0007669"/>
    <property type="project" value="UniProtKB-KW"/>
</dbReference>
<dbReference type="GO" id="GO:0005940">
    <property type="term" value="C:septin ring"/>
    <property type="evidence" value="ECO:0007669"/>
    <property type="project" value="InterPro"/>
</dbReference>
<keyword evidence="5" id="KW-0132">Cell division</keyword>
<evidence type="ECO:0000256" key="5">
    <source>
        <dbReference type="ARBA" id="ARBA00023210"/>
    </source>
</evidence>
<keyword evidence="5" id="KW-0717">Septation</keyword>
<dbReference type="GO" id="GO:0005886">
    <property type="term" value="C:plasma membrane"/>
    <property type="evidence" value="ECO:0007669"/>
    <property type="project" value="UniProtKB-SubCell"/>
</dbReference>
<evidence type="ECO:0000256" key="2">
    <source>
        <dbReference type="ARBA" id="ARBA00022692"/>
    </source>
</evidence>
<proteinExistence type="predicted"/>
<evidence type="ECO:0000313" key="9">
    <source>
        <dbReference type="Proteomes" id="UP000005950"/>
    </source>
</evidence>
<feature type="coiled-coil region" evidence="6">
    <location>
        <begin position="125"/>
        <end position="187"/>
    </location>
</feature>
<dbReference type="GO" id="GO:0000921">
    <property type="term" value="P:septin ring assembly"/>
    <property type="evidence" value="ECO:0007669"/>
    <property type="project" value="InterPro"/>
</dbReference>
<keyword evidence="4 7" id="KW-0472">Membrane</keyword>
<evidence type="ECO:0000256" key="6">
    <source>
        <dbReference type="SAM" id="Coils"/>
    </source>
</evidence>
<keyword evidence="2 7" id="KW-0812">Transmembrane</keyword>
<evidence type="ECO:0000256" key="1">
    <source>
        <dbReference type="ARBA" id="ARBA00004162"/>
    </source>
</evidence>
<name>B9Y7T9_9FIRM</name>
<reference evidence="8 9" key="1">
    <citation type="submission" date="2008-12" db="EMBL/GenBank/DDBJ databases">
        <authorList>
            <person name="Fulton L."/>
            <person name="Clifton S."/>
            <person name="Fulton B."/>
            <person name="Xu J."/>
            <person name="Minx P."/>
            <person name="Pepin K.H."/>
            <person name="Johnson M."/>
            <person name="Bhonagiri V."/>
            <person name="Nash W.E."/>
            <person name="Mardis E.R."/>
            <person name="Wilson R.K."/>
        </authorList>
    </citation>
    <scope>NUCLEOTIDE SEQUENCE [LARGE SCALE GENOMIC DNA]</scope>
    <source>
        <strain evidence="8 9">DSM 12042</strain>
    </source>
</reference>
<accession>B9Y7T9</accession>
<sequence>MSLYDKIRTKRWYALEKVLEILTRKEVIIAMVVILVIFIIWFIMRKVKIKNCKAQLSELEVRYNSIKSVPLPFKLNKAVAIARVNQETMAQVTHCKDDFELAQANLKQIAQMLADTEDMVLVGKLKDARINLDDLDNMMELGEEQVHQLEAFLDKILEKETAQRAEVTQMKEEFRTLKLQAQEKSAQLSFCWETIENRIAATEKMFSAFEEWMYASEFEKASEELEEIREALGDLTDIINNLPQLLQEARGLIPNLIDEVSRSYSMQKQKGVYLHHLEVPRNLEVISETLKEDLAALKQGTAVHIRAHLDEDKKRLSQLLAQIEKEGQSYDEMRQAEEKAEKTVLQLKENSQYVRQLMAKVSVRFGIEDLTDQIKLREQRIIEIEDMRVKIMQMIKGNSVPASTILISLKELQQEADAVLTEVNQLKARLDSACSDEARGKKQLLKLQLIMNEMQVKIRKNKLPAISATYEGDLARAVEYVRSIEDLLTDTPLNVQLMNATLSDTIDYIYKLYNNVNNLVAMAIMVENTIVFGNKYRSTYPDIDSELTRAELCFRNGEYTQALTVALATIERIHPGSYEKLIKENAQSAA</sequence>
<comment type="subcellular location">
    <subcellularLocation>
        <location evidence="1">Cell membrane</location>
        <topology evidence="1">Single-pass membrane protein</topology>
    </subcellularLocation>
</comment>
<evidence type="ECO:0000256" key="7">
    <source>
        <dbReference type="SAM" id="Phobius"/>
    </source>
</evidence>